<feature type="domain" description="Lipase" evidence="6">
    <location>
        <begin position="45"/>
        <end position="247"/>
    </location>
</feature>
<dbReference type="PANTHER" id="PTHR11610:SF173">
    <property type="entry name" value="LIPASE DOMAIN-CONTAINING PROTEIN-RELATED"/>
    <property type="match status" value="1"/>
</dbReference>
<dbReference type="GO" id="GO:0017171">
    <property type="term" value="F:serine hydrolase activity"/>
    <property type="evidence" value="ECO:0007669"/>
    <property type="project" value="TreeGrafter"/>
</dbReference>
<evidence type="ECO:0000259" key="6">
    <source>
        <dbReference type="Pfam" id="PF00151"/>
    </source>
</evidence>
<proteinExistence type="inferred from homology"/>
<evidence type="ECO:0000256" key="5">
    <source>
        <dbReference type="SAM" id="SignalP"/>
    </source>
</evidence>
<comment type="subcellular location">
    <subcellularLocation>
        <location evidence="1">Secreted</location>
    </subcellularLocation>
</comment>
<dbReference type="GO" id="GO:0016298">
    <property type="term" value="F:lipase activity"/>
    <property type="evidence" value="ECO:0007669"/>
    <property type="project" value="InterPro"/>
</dbReference>
<dbReference type="EMBL" id="LNIX01000019">
    <property type="protein sequence ID" value="OXA44628.1"/>
    <property type="molecule type" value="Genomic_DNA"/>
</dbReference>
<reference evidence="7 8" key="1">
    <citation type="submission" date="2015-12" db="EMBL/GenBank/DDBJ databases">
        <title>The genome of Folsomia candida.</title>
        <authorList>
            <person name="Faddeeva A."/>
            <person name="Derks M.F."/>
            <person name="Anvar Y."/>
            <person name="Smit S."/>
            <person name="Van Straalen N."/>
            <person name="Roelofs D."/>
        </authorList>
    </citation>
    <scope>NUCLEOTIDE SEQUENCE [LARGE SCALE GENOMIC DNA]</scope>
    <source>
        <strain evidence="7 8">VU population</strain>
        <tissue evidence="7">Whole body</tissue>
    </source>
</reference>
<comment type="caution">
    <text evidence="7">The sequence shown here is derived from an EMBL/GenBank/DDBJ whole genome shotgun (WGS) entry which is preliminary data.</text>
</comment>
<dbReference type="GO" id="GO:0016042">
    <property type="term" value="P:lipid catabolic process"/>
    <property type="evidence" value="ECO:0007669"/>
    <property type="project" value="TreeGrafter"/>
</dbReference>
<dbReference type="AlphaFoldDB" id="A0A226DI37"/>
<dbReference type="GO" id="GO:0005615">
    <property type="term" value="C:extracellular space"/>
    <property type="evidence" value="ECO:0007669"/>
    <property type="project" value="TreeGrafter"/>
</dbReference>
<evidence type="ECO:0000256" key="2">
    <source>
        <dbReference type="ARBA" id="ARBA00010701"/>
    </source>
</evidence>
<evidence type="ECO:0000256" key="3">
    <source>
        <dbReference type="ARBA" id="ARBA00022525"/>
    </source>
</evidence>
<dbReference type="Gene3D" id="3.40.50.1820">
    <property type="entry name" value="alpha/beta hydrolase"/>
    <property type="match status" value="1"/>
</dbReference>
<keyword evidence="5" id="KW-0732">Signal</keyword>
<keyword evidence="8" id="KW-1185">Reference proteome</keyword>
<feature type="signal peptide" evidence="5">
    <location>
        <begin position="1"/>
        <end position="18"/>
    </location>
</feature>
<dbReference type="PANTHER" id="PTHR11610">
    <property type="entry name" value="LIPASE"/>
    <property type="match status" value="1"/>
</dbReference>
<evidence type="ECO:0000313" key="7">
    <source>
        <dbReference type="EMBL" id="OXA44628.1"/>
    </source>
</evidence>
<dbReference type="InterPro" id="IPR029058">
    <property type="entry name" value="AB_hydrolase_fold"/>
</dbReference>
<sequence>MPLHSLIVLSFVANLPLCANVLLPFEIGFNPDDIKFYLIQSISFKQEIKYGDELSLRNSFFKPGGLTVINLHGFVSPMSYIFSEKLIIPITESKIVDNFIIVDWSKLSGKVLFPPDIPLEYLAAIKNIKTTADRITNFIAWLTYNNYLNLDRIHIIGHSLGAHLAGRIGTEIQLIMGGRKLPRITGLDPAGPLYDSPSEWKIDKNDAYFVDVYHTNAGLAGDSSLDGHADFMLNGGHFQPGCDIISEFDGCSHTFANYWFAATFRKAYIGCQCSSRELDAANFQTCRAQCPNPVFAGVYVPHTTRGEYQVDFPALRSSSG</sequence>
<dbReference type="OrthoDB" id="199913at2759"/>
<dbReference type="Pfam" id="PF00151">
    <property type="entry name" value="Lipase"/>
    <property type="match status" value="1"/>
</dbReference>
<gene>
    <name evidence="7" type="ORF">Fcan01_20637</name>
</gene>
<organism evidence="7 8">
    <name type="scientific">Folsomia candida</name>
    <name type="common">Springtail</name>
    <dbReference type="NCBI Taxonomy" id="158441"/>
    <lineage>
        <taxon>Eukaryota</taxon>
        <taxon>Metazoa</taxon>
        <taxon>Ecdysozoa</taxon>
        <taxon>Arthropoda</taxon>
        <taxon>Hexapoda</taxon>
        <taxon>Collembola</taxon>
        <taxon>Entomobryomorpha</taxon>
        <taxon>Isotomoidea</taxon>
        <taxon>Isotomidae</taxon>
        <taxon>Proisotominae</taxon>
        <taxon>Folsomia</taxon>
    </lineage>
</organism>
<name>A0A226DI37_FOLCA</name>
<dbReference type="SUPFAM" id="SSF53474">
    <property type="entry name" value="alpha/beta-Hydrolases"/>
    <property type="match status" value="1"/>
</dbReference>
<protein>
    <submittedName>
        <fullName evidence="7">Putative phospholipase A1 magnifin</fullName>
    </submittedName>
</protein>
<evidence type="ECO:0000313" key="8">
    <source>
        <dbReference type="Proteomes" id="UP000198287"/>
    </source>
</evidence>
<accession>A0A226DI37</accession>
<keyword evidence="3" id="KW-0964">Secreted</keyword>
<comment type="similarity">
    <text evidence="2 4">Belongs to the AB hydrolase superfamily. Lipase family.</text>
</comment>
<dbReference type="InterPro" id="IPR000734">
    <property type="entry name" value="TAG_lipase"/>
</dbReference>
<dbReference type="Proteomes" id="UP000198287">
    <property type="component" value="Unassembled WGS sequence"/>
</dbReference>
<evidence type="ECO:0000256" key="1">
    <source>
        <dbReference type="ARBA" id="ARBA00004613"/>
    </source>
</evidence>
<evidence type="ECO:0000256" key="4">
    <source>
        <dbReference type="RuleBase" id="RU004262"/>
    </source>
</evidence>
<dbReference type="InterPro" id="IPR013818">
    <property type="entry name" value="Lipase"/>
</dbReference>
<feature type="chain" id="PRO_5011968509" evidence="5">
    <location>
        <begin position="19"/>
        <end position="320"/>
    </location>
</feature>